<protein>
    <submittedName>
        <fullName evidence="2">Addiction module antidote</fullName>
    </submittedName>
</protein>
<dbReference type="GO" id="GO:0003677">
    <property type="term" value="F:DNA binding"/>
    <property type="evidence" value="ECO:0007669"/>
    <property type="project" value="InterPro"/>
</dbReference>
<reference evidence="2 3" key="1">
    <citation type="journal article" date="2011" name="EMBO J.">
        <title>Structural diversity of bacterial flagellar motors.</title>
        <authorList>
            <person name="Chen S."/>
            <person name="Beeby M."/>
            <person name="Murphy G.E."/>
            <person name="Leadbetter J.R."/>
            <person name="Hendrixson D.R."/>
            <person name="Briegel A."/>
            <person name="Li Z."/>
            <person name="Shi J."/>
            <person name="Tocheva E.I."/>
            <person name="Muller A."/>
            <person name="Dobro M.J."/>
            <person name="Jensen G.J."/>
        </authorList>
    </citation>
    <scope>NUCLEOTIDE SEQUENCE [LARGE SCALE GENOMIC DNA]</scope>
    <source>
        <strain evidence="2 3">ATCC 19624</strain>
    </source>
</reference>
<name>F3KP38_9BURK</name>
<gene>
    <name evidence="2" type="ORF">HGR_00946</name>
</gene>
<accession>F3KP38</accession>
<dbReference type="Pfam" id="PF04014">
    <property type="entry name" value="MazE_antitoxin"/>
    <property type="match status" value="1"/>
</dbReference>
<proteinExistence type="predicted"/>
<evidence type="ECO:0000313" key="3">
    <source>
        <dbReference type="Proteomes" id="UP000016368"/>
    </source>
</evidence>
<feature type="domain" description="SpoVT-AbrB" evidence="1">
    <location>
        <begin position="11"/>
        <end position="54"/>
    </location>
</feature>
<dbReference type="EMBL" id="AEGR01000014">
    <property type="protein sequence ID" value="EGI78439.1"/>
    <property type="molecule type" value="Genomic_DNA"/>
</dbReference>
<dbReference type="InterPro" id="IPR037914">
    <property type="entry name" value="SpoVT-AbrB_sf"/>
</dbReference>
<dbReference type="Proteomes" id="UP000016368">
    <property type="component" value="Unassembled WGS sequence"/>
</dbReference>
<organism evidence="2 3">
    <name type="scientific">Hylemonella gracilis ATCC 19624</name>
    <dbReference type="NCBI Taxonomy" id="887062"/>
    <lineage>
        <taxon>Bacteria</taxon>
        <taxon>Pseudomonadati</taxon>
        <taxon>Pseudomonadota</taxon>
        <taxon>Betaproteobacteria</taxon>
        <taxon>Burkholderiales</taxon>
        <taxon>Comamonadaceae</taxon>
        <taxon>Hylemonella</taxon>
    </lineage>
</organism>
<dbReference type="Gene3D" id="2.10.260.10">
    <property type="match status" value="1"/>
</dbReference>
<dbReference type="eggNOG" id="COG2336">
    <property type="taxonomic scope" value="Bacteria"/>
</dbReference>
<keyword evidence="3" id="KW-1185">Reference proteome</keyword>
<dbReference type="SUPFAM" id="SSF89447">
    <property type="entry name" value="AbrB/MazE/MraZ-like"/>
    <property type="match status" value="1"/>
</dbReference>
<comment type="caution">
    <text evidence="2">The sequence shown here is derived from an EMBL/GenBank/DDBJ whole genome shotgun (WGS) entry which is preliminary data.</text>
</comment>
<sequence>MGSAMTALKLTQIGNSLGVILPKEVLARLKVEKGDTLFVTDAANGVTLTAYSPEFEAQMEAARRIMKKRREVLRQLAK</sequence>
<dbReference type="InterPro" id="IPR007159">
    <property type="entry name" value="SpoVT-AbrB_dom"/>
</dbReference>
<evidence type="ECO:0000313" key="2">
    <source>
        <dbReference type="EMBL" id="EGI78439.1"/>
    </source>
</evidence>
<dbReference type="AlphaFoldDB" id="F3KP38"/>
<dbReference type="InterPro" id="IPR013432">
    <property type="entry name" value="Doc_partner"/>
</dbReference>
<dbReference type="NCBIfam" id="TIGR02609">
    <property type="entry name" value="doc_partner"/>
    <property type="match status" value="1"/>
</dbReference>
<dbReference type="SMART" id="SM00966">
    <property type="entry name" value="SpoVT_AbrB"/>
    <property type="match status" value="1"/>
</dbReference>
<evidence type="ECO:0000259" key="1">
    <source>
        <dbReference type="SMART" id="SM00966"/>
    </source>
</evidence>
<dbReference type="STRING" id="887062.HGR_00946"/>